<evidence type="ECO:0000313" key="2">
    <source>
        <dbReference type="EMBL" id="CAK0898425.1"/>
    </source>
</evidence>
<evidence type="ECO:0008006" key="4">
    <source>
        <dbReference type="Google" id="ProtNLM"/>
    </source>
</evidence>
<proteinExistence type="predicted"/>
<dbReference type="PANTHER" id="PTHR48125">
    <property type="entry name" value="LP07818P1"/>
    <property type="match status" value="1"/>
</dbReference>
<dbReference type="Proteomes" id="UP001189429">
    <property type="component" value="Unassembled WGS sequence"/>
</dbReference>
<feature type="compositionally biased region" description="Acidic residues" evidence="1">
    <location>
        <begin position="702"/>
        <end position="738"/>
    </location>
</feature>
<feature type="region of interest" description="Disordered" evidence="1">
    <location>
        <begin position="211"/>
        <end position="239"/>
    </location>
</feature>
<feature type="region of interest" description="Disordered" evidence="1">
    <location>
        <begin position="698"/>
        <end position="770"/>
    </location>
</feature>
<feature type="region of interest" description="Disordered" evidence="1">
    <location>
        <begin position="83"/>
        <end position="104"/>
    </location>
</feature>
<feature type="region of interest" description="Disordered" evidence="1">
    <location>
        <begin position="1242"/>
        <end position="1300"/>
    </location>
</feature>
<feature type="compositionally biased region" description="Low complexity" evidence="1">
    <location>
        <begin position="1594"/>
        <end position="1614"/>
    </location>
</feature>
<sequence>MGKEVGAVMEAIDACNEEAYHKLIKHVATHSEERNTMVKLEELGVRPHCEDQPLAQDKSTGNCRACRPPEVCPVLAREAAAARRGAAGRQNGQPLEAGVGRGGQGFGAAQSNRILLERRAVGPPQLREWVPQVSSPPGQLGGVRAPRSDECTEGPAWPPVTARVSRRLGAGAELAQDGARAAGGGSAAERPPCEMAAQARPIGGWVFWPPAGSGTVPPPRSALRGGRTSPAPQPGDGLPWSKQIPAEEFVEWLKWASPTPTEEEQEGAGETPWWENHWFAGRRREVVLEVRSVPSPNFFFRLIMWSYGWLDAGLTVFVGERWVSFKVGVYVLGSFYLGAMRSPTFRDFCTRVEDNRRFLLDLDWRGPDAQPVDDDFFKDIIRGRSDRPPRLPNHLVAEVGGQRVRLDRGQYGDPIRKEKRAGQDFPYARVHDCTDPDLRRRLEGADAKVVHLCRAGPVGGCPSVGAFAMHFRKYTAVDAKAILDLTEDRDLGSPFLASFRTLWRAFWGGIQRIAHSFLARGCCCCRRGARLRRPGPRQVAANPWGPQQEEDDWEPCMAEAVGWMDAKGGYCCLQKHGICEDRRGPKPTPLLIEDGPTSDTRGWPRNGGGAPMACQCRYHGLEYHNLRLSLQCSEPGCWHIGGPGFGGKRLCLRCRRDTDWFREAFDPDTWDTMRESAKNLPAEGDDDGDQTQAVAESITPETFEENEEDEEDEENEGEDEEAEEEGDFEADLPIDPDGGETQAFKRPAATWQTGFDRVSNQGYRSRDGRSYDWGDMVVPDGDKATAKMLCAWGDGYQAEMPVTVARWEAAQPLQPKAKAKAKAKATIDHGENTFLKMRNQKIPAPGGEHLAYFDDGTIRVIYRTDTPKGKPTHKLLCIKDKEGQIMQVNVKWFSGSTEREQCEAAVKFQNAVALKLSKGEITREQAATTERDKVSPAAGEAHSVPLVVGAAASEPVEPAQPPTPETLPDGVPPDSHQGDRQSDQAAAAPEPSRVEAELARAPRNWKLRPVEESELPAAAAAVLQEKKSSMTTPEPDAVQSVINLDMQLVALFQALQGAHSTPRAPEEAPDDVDEGVTACGLQHKRGHFLEEVAADDVKFGMKSQVGKRFYLWLQANLAEKELYDKKNRGGQMECRQDWASKRCAVCQQQRGHVTTTRQQKGRTNEMLNLDQIIKREAGPQCVEYDERSKRIKFDYESRKSTNLERSDWCNREDEHEHVAEPAAAAATIMTPQKHVAAPAGCAVGSSGAAAHKPEEKPEEKKPPTPEPKATQPSTPIGGAKVNGKGNGRGKGKGSRGKGIKAVTAKTRSGNLKAAKDVISKYSLSCMQADNLLAKIAKDAEGWGKFEQFNGDLENAVLALKQAAERGDFFQAALEKGLDELKNRDDDIRAVVGMPRVASGGHQPASLQARLRQAYGVGGGQGGALKDVSRSPASLAASPALTAAARWGSSSSTTILEVARSPASVAASPALVAAAPMAAGVWGESSLGSVALGDSLCSSLGASLSTAVEGRAKGLLATLLGRRAVAPRAQRPGGPDAPPPRRAERELKWRCAWCNCARNLDRVVHCKRCGDWRAEAPSQGADAALGGGSARRRPSALSRSLALPDRPAAGAADDPSLSEDELEHLARLAEKAGDAHVAGRYEQQLQNKKAGGPPLQQRISDCGAKVALLESVLDKEVQKLEQCQQWAAQQLITVTELTERLSLADNEYKTAVSALVGVSQQRASSPPATPARLSIKEVVDGTGNIADLIDVDSCFDVEGYERTDDDRKHIIERRDQLREQLQEVAKGLFSGAVEKLESIKKDRADHLARLTKKRKGPTGDGVAAGGTPAVPGGAAAQVAGGGGKAQAADAKVEPADRGKQVAFASERPPTRSPAARRSSLIVAGGLSLNVIQVSAVATSTRGECMGTPRAVGAIINIPGGDSIYVFSLYLHHSQGLSDSNVGLLSHVAPQMYWALVLEQDRKPPARQPLYYAIKWLHLKFRTYISLHSEASDTGMQRQVFKLRMLTLKHKTKRLQKIRQAIGRHSRQLFVTGCAKELWGTHMRTFTFTLSWQELRSSWESVFLGPGPDNWKQVSGPISAMKLSLRRIGWSMLSFAVMRDQFGIDLPLTLVSPALLKRHLRQAVLYLHERRAGAKFLPTLQQPVRVCHDQVHAVLQSSKWTPREKGSTKALGPIASAVSKVKGHVPDSPDLTPEARAHKFGNDCADQAARLAALRHPAPDPGDADRLFVGWRLG</sequence>
<name>A0ABN9XK97_9DINO</name>
<feature type="compositionally biased region" description="Basic residues" evidence="1">
    <location>
        <begin position="1287"/>
        <end position="1298"/>
    </location>
</feature>
<comment type="caution">
    <text evidence="2">The sequence shown here is derived from an EMBL/GenBank/DDBJ whole genome shotgun (WGS) entry which is preliminary data.</text>
</comment>
<reference evidence="2" key="1">
    <citation type="submission" date="2023-10" db="EMBL/GenBank/DDBJ databases">
        <authorList>
            <person name="Chen Y."/>
            <person name="Shah S."/>
            <person name="Dougan E. K."/>
            <person name="Thang M."/>
            <person name="Chan C."/>
        </authorList>
    </citation>
    <scope>NUCLEOTIDE SEQUENCE [LARGE SCALE GENOMIC DNA]</scope>
</reference>
<feature type="compositionally biased region" description="Basic and acidic residues" evidence="1">
    <location>
        <begin position="921"/>
        <end position="934"/>
    </location>
</feature>
<organism evidence="2 3">
    <name type="scientific">Prorocentrum cordatum</name>
    <dbReference type="NCBI Taxonomy" id="2364126"/>
    <lineage>
        <taxon>Eukaryota</taxon>
        <taxon>Sar</taxon>
        <taxon>Alveolata</taxon>
        <taxon>Dinophyceae</taxon>
        <taxon>Prorocentrales</taxon>
        <taxon>Prorocentraceae</taxon>
        <taxon>Prorocentrum</taxon>
    </lineage>
</organism>
<feature type="compositionally biased region" description="Basic and acidic residues" evidence="1">
    <location>
        <begin position="1251"/>
        <end position="1263"/>
    </location>
</feature>
<feature type="region of interest" description="Disordered" evidence="1">
    <location>
        <begin position="1576"/>
        <end position="1617"/>
    </location>
</feature>
<feature type="region of interest" description="Disordered" evidence="1">
    <location>
        <begin position="954"/>
        <end position="1000"/>
    </location>
</feature>
<dbReference type="EMBL" id="CAUYUJ010020470">
    <property type="protein sequence ID" value="CAK0898425.1"/>
    <property type="molecule type" value="Genomic_DNA"/>
</dbReference>
<gene>
    <name evidence="2" type="ORF">PCOR1329_LOCUS76279</name>
</gene>
<feature type="region of interest" description="Disordered" evidence="1">
    <location>
        <begin position="921"/>
        <end position="940"/>
    </location>
</feature>
<feature type="compositionally biased region" description="Polar residues" evidence="1">
    <location>
        <begin position="750"/>
        <end position="763"/>
    </location>
</feature>
<accession>A0ABN9XK97</accession>
<evidence type="ECO:0000313" key="3">
    <source>
        <dbReference type="Proteomes" id="UP001189429"/>
    </source>
</evidence>
<keyword evidence="3" id="KW-1185">Reference proteome</keyword>
<feature type="region of interest" description="Disordered" evidence="1">
    <location>
        <begin position="128"/>
        <end position="159"/>
    </location>
</feature>
<evidence type="ECO:0000256" key="1">
    <source>
        <dbReference type="SAM" id="MobiDB-lite"/>
    </source>
</evidence>
<dbReference type="PANTHER" id="PTHR48125:SF10">
    <property type="entry name" value="OS12G0136300 PROTEIN"/>
    <property type="match status" value="1"/>
</dbReference>
<protein>
    <recommendedName>
        <fullName evidence="4">RanBP2-type domain-containing protein</fullName>
    </recommendedName>
</protein>